<evidence type="ECO:0000256" key="2">
    <source>
        <dbReference type="ARBA" id="ARBA00009592"/>
    </source>
</evidence>
<comment type="similarity">
    <text evidence="2">Belongs to the RLP family.</text>
</comment>
<dbReference type="PANTHER" id="PTHR27004">
    <property type="entry name" value="RECEPTOR-LIKE PROTEIN 12 ISOFORM X1"/>
    <property type="match status" value="1"/>
</dbReference>
<dbReference type="Proteomes" id="UP000823775">
    <property type="component" value="Unassembled WGS sequence"/>
</dbReference>
<evidence type="ECO:0000256" key="1">
    <source>
        <dbReference type="ARBA" id="ARBA00004251"/>
    </source>
</evidence>
<evidence type="ECO:0000313" key="12">
    <source>
        <dbReference type="Proteomes" id="UP000823775"/>
    </source>
</evidence>
<evidence type="ECO:0000313" key="11">
    <source>
        <dbReference type="EMBL" id="MCE3049560.1"/>
    </source>
</evidence>
<comment type="caution">
    <text evidence="11">The sequence shown here is derived from an EMBL/GenBank/DDBJ whole genome shotgun (WGS) entry which is preliminary data.</text>
</comment>
<sequence>MSGHLKVLDMQHNYLSGTLSTTFSIASVLRSFNLHDNELEGKIFISFANCKELQVLNLEYNHLIDIFPIWLEILPMLQALNLRSNSLHGLIRSLKNENMLPKHRIMDLSCNAFSKNLPMSLFQCLKAMKVIDRAMKSPSCDADIQRRSYTTFR</sequence>
<keyword evidence="5" id="KW-0812">Transmembrane</keyword>
<dbReference type="Pfam" id="PF00560">
    <property type="entry name" value="LRR_1"/>
    <property type="match status" value="1"/>
</dbReference>
<keyword evidence="12" id="KW-1185">Reference proteome</keyword>
<proteinExistence type="inferred from homology"/>
<dbReference type="InterPro" id="IPR032675">
    <property type="entry name" value="LRR_dom_sf"/>
</dbReference>
<evidence type="ECO:0000256" key="8">
    <source>
        <dbReference type="ARBA" id="ARBA00023136"/>
    </source>
</evidence>
<accession>A0ABS8WFJ3</accession>
<keyword evidence="3" id="KW-1003">Cell membrane</keyword>
<comment type="subcellular location">
    <subcellularLocation>
        <location evidence="1">Cell membrane</location>
        <topology evidence="1">Single-pass type I membrane protein</topology>
    </subcellularLocation>
</comment>
<name>A0ABS8WFJ3_DATST</name>
<keyword evidence="7" id="KW-1133">Transmembrane helix</keyword>
<dbReference type="PANTHER" id="PTHR27004:SF375">
    <property type="entry name" value="LEUCINE-RICH REPEAT-CONTAINING N-TERMINAL PLANT-TYPE DOMAIN-CONTAINING PROTEIN"/>
    <property type="match status" value="1"/>
</dbReference>
<protein>
    <submittedName>
        <fullName evidence="11">Uncharacterized protein</fullName>
    </submittedName>
</protein>
<evidence type="ECO:0000256" key="9">
    <source>
        <dbReference type="ARBA" id="ARBA00023170"/>
    </source>
</evidence>
<reference evidence="11 12" key="1">
    <citation type="journal article" date="2021" name="BMC Genomics">
        <title>Datura genome reveals duplications of psychoactive alkaloid biosynthetic genes and high mutation rate following tissue culture.</title>
        <authorList>
            <person name="Rajewski A."/>
            <person name="Carter-House D."/>
            <person name="Stajich J."/>
            <person name="Litt A."/>
        </authorList>
    </citation>
    <scope>NUCLEOTIDE SEQUENCE [LARGE SCALE GENOMIC DNA]</scope>
    <source>
        <strain evidence="11">AR-01</strain>
    </source>
</reference>
<keyword evidence="8" id="KW-0472">Membrane</keyword>
<organism evidence="11 12">
    <name type="scientific">Datura stramonium</name>
    <name type="common">Jimsonweed</name>
    <name type="synonym">Common thornapple</name>
    <dbReference type="NCBI Taxonomy" id="4076"/>
    <lineage>
        <taxon>Eukaryota</taxon>
        <taxon>Viridiplantae</taxon>
        <taxon>Streptophyta</taxon>
        <taxon>Embryophyta</taxon>
        <taxon>Tracheophyta</taxon>
        <taxon>Spermatophyta</taxon>
        <taxon>Magnoliopsida</taxon>
        <taxon>eudicotyledons</taxon>
        <taxon>Gunneridae</taxon>
        <taxon>Pentapetalae</taxon>
        <taxon>asterids</taxon>
        <taxon>lamiids</taxon>
        <taxon>Solanales</taxon>
        <taxon>Solanaceae</taxon>
        <taxon>Solanoideae</taxon>
        <taxon>Datureae</taxon>
        <taxon>Datura</taxon>
    </lineage>
</organism>
<evidence type="ECO:0000256" key="5">
    <source>
        <dbReference type="ARBA" id="ARBA00022692"/>
    </source>
</evidence>
<evidence type="ECO:0000256" key="4">
    <source>
        <dbReference type="ARBA" id="ARBA00022614"/>
    </source>
</evidence>
<evidence type="ECO:0000256" key="6">
    <source>
        <dbReference type="ARBA" id="ARBA00022737"/>
    </source>
</evidence>
<dbReference type="Gene3D" id="3.80.10.10">
    <property type="entry name" value="Ribonuclease Inhibitor"/>
    <property type="match status" value="1"/>
</dbReference>
<dbReference type="Pfam" id="PF13855">
    <property type="entry name" value="LRR_8"/>
    <property type="match status" value="1"/>
</dbReference>
<dbReference type="SUPFAM" id="SSF52058">
    <property type="entry name" value="L domain-like"/>
    <property type="match status" value="1"/>
</dbReference>
<dbReference type="InterPro" id="IPR001611">
    <property type="entry name" value="Leu-rich_rpt"/>
</dbReference>
<evidence type="ECO:0000256" key="10">
    <source>
        <dbReference type="ARBA" id="ARBA00023180"/>
    </source>
</evidence>
<keyword evidence="6" id="KW-0677">Repeat</keyword>
<evidence type="ECO:0000256" key="3">
    <source>
        <dbReference type="ARBA" id="ARBA00022475"/>
    </source>
</evidence>
<keyword evidence="10" id="KW-0325">Glycoprotein</keyword>
<gene>
    <name evidence="11" type="ORF">HAX54_045171</name>
</gene>
<dbReference type="EMBL" id="JACEIK010006981">
    <property type="protein sequence ID" value="MCE3049560.1"/>
    <property type="molecule type" value="Genomic_DNA"/>
</dbReference>
<keyword evidence="9" id="KW-0675">Receptor</keyword>
<evidence type="ECO:0000256" key="7">
    <source>
        <dbReference type="ARBA" id="ARBA00022989"/>
    </source>
</evidence>
<keyword evidence="4" id="KW-0433">Leucine-rich repeat</keyword>
<feature type="non-terminal residue" evidence="11">
    <location>
        <position position="153"/>
    </location>
</feature>